<gene>
    <name evidence="2" type="ORF">M406DRAFT_52414</name>
</gene>
<dbReference type="PANTHER" id="PTHR30543">
    <property type="entry name" value="CHROMATE REDUCTASE"/>
    <property type="match status" value="1"/>
</dbReference>
<evidence type="ECO:0000313" key="3">
    <source>
        <dbReference type="Proteomes" id="UP000803844"/>
    </source>
</evidence>
<keyword evidence="3" id="KW-1185">Reference proteome</keyword>
<dbReference type="AlphaFoldDB" id="A0A9P4YAV1"/>
<dbReference type="OrthoDB" id="68575at2759"/>
<accession>A0A9P4YAV1</accession>
<evidence type="ECO:0000259" key="1">
    <source>
        <dbReference type="Pfam" id="PF03358"/>
    </source>
</evidence>
<reference evidence="2" key="1">
    <citation type="journal article" date="2020" name="Phytopathology">
        <title>Genome sequence of the chestnut blight fungus Cryphonectria parasitica EP155: A fundamental resource for an archetypical invasive plant pathogen.</title>
        <authorList>
            <person name="Crouch J.A."/>
            <person name="Dawe A."/>
            <person name="Aerts A."/>
            <person name="Barry K."/>
            <person name="Churchill A.C.L."/>
            <person name="Grimwood J."/>
            <person name="Hillman B."/>
            <person name="Milgroom M.G."/>
            <person name="Pangilinan J."/>
            <person name="Smith M."/>
            <person name="Salamov A."/>
            <person name="Schmutz J."/>
            <person name="Yadav J."/>
            <person name="Grigoriev I.V."/>
            <person name="Nuss D."/>
        </authorList>
    </citation>
    <scope>NUCLEOTIDE SEQUENCE</scope>
    <source>
        <strain evidence="2">EP155</strain>
    </source>
</reference>
<dbReference type="SUPFAM" id="SSF52218">
    <property type="entry name" value="Flavoproteins"/>
    <property type="match status" value="1"/>
</dbReference>
<dbReference type="GeneID" id="63841604"/>
<feature type="domain" description="NADPH-dependent FMN reductase-like" evidence="1">
    <location>
        <begin position="8"/>
        <end position="152"/>
    </location>
</feature>
<dbReference type="Gene3D" id="3.40.50.360">
    <property type="match status" value="1"/>
</dbReference>
<dbReference type="GO" id="GO:0005829">
    <property type="term" value="C:cytosol"/>
    <property type="evidence" value="ECO:0007669"/>
    <property type="project" value="TreeGrafter"/>
</dbReference>
<dbReference type="EMBL" id="MU032345">
    <property type="protein sequence ID" value="KAF3769275.1"/>
    <property type="molecule type" value="Genomic_DNA"/>
</dbReference>
<name>A0A9P4YAV1_CRYP1</name>
<dbReference type="InterPro" id="IPR029039">
    <property type="entry name" value="Flavoprotein-like_sf"/>
</dbReference>
<dbReference type="InterPro" id="IPR005025">
    <property type="entry name" value="FMN_Rdtase-like_dom"/>
</dbReference>
<dbReference type="GO" id="GO:0010181">
    <property type="term" value="F:FMN binding"/>
    <property type="evidence" value="ECO:0007669"/>
    <property type="project" value="TreeGrafter"/>
</dbReference>
<dbReference type="Pfam" id="PF03358">
    <property type="entry name" value="FMN_red"/>
    <property type="match status" value="1"/>
</dbReference>
<organism evidence="2 3">
    <name type="scientific">Cryphonectria parasitica (strain ATCC 38755 / EP155)</name>
    <dbReference type="NCBI Taxonomy" id="660469"/>
    <lineage>
        <taxon>Eukaryota</taxon>
        <taxon>Fungi</taxon>
        <taxon>Dikarya</taxon>
        <taxon>Ascomycota</taxon>
        <taxon>Pezizomycotina</taxon>
        <taxon>Sordariomycetes</taxon>
        <taxon>Sordariomycetidae</taxon>
        <taxon>Diaporthales</taxon>
        <taxon>Cryphonectriaceae</taxon>
        <taxon>Cryphonectria-Endothia species complex</taxon>
        <taxon>Cryphonectria</taxon>
    </lineage>
</organism>
<sequence>MTSKAKSVALVVTSHRALRIGPSVGAVIQKIIQPAASTANITLKTLDVKSFHLPIFSGPAPPKFMAAKGVQFEEEAARAWADEMASHDGYIFVINEYNYGMSGATKNAVDFLWAGFTGKPVMIVSYGGAGGRLANQQLSAVLAGMELKVVEKKIELTWSGGRGPDALLAVTEGKLGEKSVEEWLSTRATDVLEAFAGLESKLREDAPPQVQAS</sequence>
<dbReference type="PANTHER" id="PTHR30543:SF21">
    <property type="entry name" value="NAD(P)H-DEPENDENT FMN REDUCTASE LOT6"/>
    <property type="match status" value="1"/>
</dbReference>
<dbReference type="RefSeq" id="XP_040780236.1">
    <property type="nucleotide sequence ID" value="XM_040924475.1"/>
</dbReference>
<comment type="caution">
    <text evidence="2">The sequence shown here is derived from an EMBL/GenBank/DDBJ whole genome shotgun (WGS) entry which is preliminary data.</text>
</comment>
<dbReference type="InterPro" id="IPR050712">
    <property type="entry name" value="NAD(P)H-dep_reductase"/>
</dbReference>
<dbReference type="GO" id="GO:0016491">
    <property type="term" value="F:oxidoreductase activity"/>
    <property type="evidence" value="ECO:0007669"/>
    <property type="project" value="InterPro"/>
</dbReference>
<evidence type="ECO:0000313" key="2">
    <source>
        <dbReference type="EMBL" id="KAF3769275.1"/>
    </source>
</evidence>
<protein>
    <recommendedName>
        <fullName evidence="1">NADPH-dependent FMN reductase-like domain-containing protein</fullName>
    </recommendedName>
</protein>
<dbReference type="Proteomes" id="UP000803844">
    <property type="component" value="Unassembled WGS sequence"/>
</dbReference>
<proteinExistence type="predicted"/>